<dbReference type="Proteomes" id="UP000033618">
    <property type="component" value="Unassembled WGS sequence"/>
</dbReference>
<protein>
    <recommendedName>
        <fullName evidence="5">HTH tetR-type domain-containing protein</fullName>
    </recommendedName>
</protein>
<feature type="DNA-binding region" description="H-T-H motif" evidence="4">
    <location>
        <begin position="40"/>
        <end position="59"/>
    </location>
</feature>
<dbReference type="GO" id="GO:0000976">
    <property type="term" value="F:transcription cis-regulatory region binding"/>
    <property type="evidence" value="ECO:0007669"/>
    <property type="project" value="TreeGrafter"/>
</dbReference>
<evidence type="ECO:0000256" key="2">
    <source>
        <dbReference type="ARBA" id="ARBA00023125"/>
    </source>
</evidence>
<evidence type="ECO:0000256" key="4">
    <source>
        <dbReference type="PROSITE-ProRule" id="PRU00335"/>
    </source>
</evidence>
<organism evidence="6 7">
    <name type="scientific">Robbsia andropogonis</name>
    <dbReference type="NCBI Taxonomy" id="28092"/>
    <lineage>
        <taxon>Bacteria</taxon>
        <taxon>Pseudomonadati</taxon>
        <taxon>Pseudomonadota</taxon>
        <taxon>Betaproteobacteria</taxon>
        <taxon>Burkholderiales</taxon>
        <taxon>Burkholderiaceae</taxon>
        <taxon>Robbsia</taxon>
    </lineage>
</organism>
<dbReference type="AlphaFoldDB" id="A0A0F5JWH9"/>
<keyword evidence="1" id="KW-0805">Transcription regulation</keyword>
<feature type="domain" description="HTH tetR-type" evidence="5">
    <location>
        <begin position="17"/>
        <end position="77"/>
    </location>
</feature>
<dbReference type="EMBL" id="LAQU01000023">
    <property type="protein sequence ID" value="KKB62208.1"/>
    <property type="molecule type" value="Genomic_DNA"/>
</dbReference>
<reference evidence="6 7" key="1">
    <citation type="submission" date="2015-03" db="EMBL/GenBank/DDBJ databases">
        <title>Draft Genome Sequence of Burkholderia andropogonis type strain ICMP2807, isolated from Sorghum bicolor.</title>
        <authorList>
            <person name="Lopes-Santos L."/>
            <person name="Castro D.B."/>
            <person name="Ottoboni L.M."/>
            <person name="Park D."/>
            <person name="Weirc B.S."/>
            <person name="Destefano S.A."/>
        </authorList>
    </citation>
    <scope>NUCLEOTIDE SEQUENCE [LARGE SCALE GENOMIC DNA]</scope>
    <source>
        <strain evidence="6 7">ICMP2807</strain>
    </source>
</reference>
<dbReference type="Gene3D" id="1.10.357.10">
    <property type="entry name" value="Tetracycline Repressor, domain 2"/>
    <property type="match status" value="1"/>
</dbReference>
<accession>A0A0F5JWH9</accession>
<dbReference type="PROSITE" id="PS50977">
    <property type="entry name" value="HTH_TETR_2"/>
    <property type="match status" value="1"/>
</dbReference>
<gene>
    <name evidence="6" type="ORF">WM40_18610</name>
</gene>
<evidence type="ECO:0000256" key="1">
    <source>
        <dbReference type="ARBA" id="ARBA00023015"/>
    </source>
</evidence>
<dbReference type="PATRIC" id="fig|28092.6.peg.4364"/>
<dbReference type="STRING" id="28092.WM40_18610"/>
<dbReference type="InterPro" id="IPR009057">
    <property type="entry name" value="Homeodomain-like_sf"/>
</dbReference>
<dbReference type="GO" id="GO:0003700">
    <property type="term" value="F:DNA-binding transcription factor activity"/>
    <property type="evidence" value="ECO:0007669"/>
    <property type="project" value="TreeGrafter"/>
</dbReference>
<comment type="caution">
    <text evidence="6">The sequence shown here is derived from an EMBL/GenBank/DDBJ whole genome shotgun (WGS) entry which is preliminary data.</text>
</comment>
<dbReference type="InterPro" id="IPR050109">
    <property type="entry name" value="HTH-type_TetR-like_transc_reg"/>
</dbReference>
<dbReference type="PRINTS" id="PR00455">
    <property type="entry name" value="HTHTETR"/>
</dbReference>
<keyword evidence="2 4" id="KW-0238">DNA-binding</keyword>
<evidence type="ECO:0000313" key="6">
    <source>
        <dbReference type="EMBL" id="KKB62208.1"/>
    </source>
</evidence>
<evidence type="ECO:0000256" key="3">
    <source>
        <dbReference type="ARBA" id="ARBA00023163"/>
    </source>
</evidence>
<dbReference type="PANTHER" id="PTHR30055:SF234">
    <property type="entry name" value="HTH-TYPE TRANSCRIPTIONAL REGULATOR BETI"/>
    <property type="match status" value="1"/>
</dbReference>
<dbReference type="SUPFAM" id="SSF46689">
    <property type="entry name" value="Homeodomain-like"/>
    <property type="match status" value="1"/>
</dbReference>
<dbReference type="Pfam" id="PF00440">
    <property type="entry name" value="TetR_N"/>
    <property type="match status" value="1"/>
</dbReference>
<evidence type="ECO:0000259" key="5">
    <source>
        <dbReference type="PROSITE" id="PS50977"/>
    </source>
</evidence>
<sequence length="203" mass="21570">MSPTDRGAIAPKRARGRLRVEAILSASTEIFAEQGYDAATMTEIASRSGTAIGSLYRFFPSKSALAEMLVEHYAAHVMTHLDGVARRCAGARDPEAGAAQLADALVTMMQTLLAERASVLALVDSQNATAASLRVRLHSAMLARLQALLVTITDVSPARALASAKVILLLLKGVSACADAPLNERLQLADDLRALIAHQVTRR</sequence>
<proteinExistence type="predicted"/>
<keyword evidence="3" id="KW-0804">Transcription</keyword>
<dbReference type="InterPro" id="IPR001647">
    <property type="entry name" value="HTH_TetR"/>
</dbReference>
<dbReference type="PANTHER" id="PTHR30055">
    <property type="entry name" value="HTH-TYPE TRANSCRIPTIONAL REGULATOR RUTR"/>
    <property type="match status" value="1"/>
</dbReference>
<evidence type="ECO:0000313" key="7">
    <source>
        <dbReference type="Proteomes" id="UP000033618"/>
    </source>
</evidence>
<keyword evidence="7" id="KW-1185">Reference proteome</keyword>
<name>A0A0F5JWH9_9BURK</name>